<keyword evidence="4" id="KW-0249">Electron transport</keyword>
<reference evidence="11" key="1">
    <citation type="journal article" date="2019" name="Int. J. Syst. Evol. Microbiol.">
        <title>The Global Catalogue of Microorganisms (GCM) 10K type strain sequencing project: providing services to taxonomists for standard genome sequencing and annotation.</title>
        <authorList>
            <consortium name="The Broad Institute Genomics Platform"/>
            <consortium name="The Broad Institute Genome Sequencing Center for Infectious Disease"/>
            <person name="Wu L."/>
            <person name="Ma J."/>
        </authorList>
    </citation>
    <scope>NUCLEOTIDE SEQUENCE [LARGE SCALE GENOMIC DNA]</scope>
    <source>
        <strain evidence="11">CGMCC 1.18575</strain>
    </source>
</reference>
<dbReference type="Proteomes" id="UP001596113">
    <property type="component" value="Unassembled WGS sequence"/>
</dbReference>
<accession>A0ABW0I1K7</accession>
<dbReference type="InterPro" id="IPR008168">
    <property type="entry name" value="Cyt_C_IC"/>
</dbReference>
<feature type="signal peptide" evidence="8">
    <location>
        <begin position="1"/>
        <end position="18"/>
    </location>
</feature>
<evidence type="ECO:0000256" key="8">
    <source>
        <dbReference type="SAM" id="SignalP"/>
    </source>
</evidence>
<dbReference type="InterPro" id="IPR012218">
    <property type="entry name" value="Cyt_c_BACSU-c550-type"/>
</dbReference>
<dbReference type="InterPro" id="IPR051811">
    <property type="entry name" value="Cytochrome_c550/c551-like"/>
</dbReference>
<dbReference type="PRINTS" id="PR00605">
    <property type="entry name" value="CYTCHROMECIC"/>
</dbReference>
<keyword evidence="2 6" id="KW-0349">Heme</keyword>
<proteinExistence type="predicted"/>
<feature type="domain" description="Cytochrome c" evidence="9">
    <location>
        <begin position="43"/>
        <end position="118"/>
    </location>
</feature>
<feature type="region of interest" description="Disordered" evidence="7">
    <location>
        <begin position="21"/>
        <end position="41"/>
    </location>
</feature>
<dbReference type="PROSITE" id="PS51007">
    <property type="entry name" value="CYTC"/>
    <property type="match status" value="1"/>
</dbReference>
<evidence type="ECO:0000256" key="5">
    <source>
        <dbReference type="ARBA" id="ARBA00023004"/>
    </source>
</evidence>
<evidence type="ECO:0000313" key="10">
    <source>
        <dbReference type="EMBL" id="MFC5407411.1"/>
    </source>
</evidence>
<dbReference type="Gene3D" id="1.10.760.10">
    <property type="entry name" value="Cytochrome c-like domain"/>
    <property type="match status" value="1"/>
</dbReference>
<keyword evidence="11" id="KW-1185">Reference proteome</keyword>
<dbReference type="InterPro" id="IPR036909">
    <property type="entry name" value="Cyt_c-like_dom_sf"/>
</dbReference>
<dbReference type="PANTHER" id="PTHR37823">
    <property type="entry name" value="CYTOCHROME C-553-LIKE"/>
    <property type="match status" value="1"/>
</dbReference>
<keyword evidence="8" id="KW-0732">Signal</keyword>
<sequence length="118" mass="12194">MKLSIVAFMLINMLLLSACGSNSGSGKQSDPAASSAAVSAPESDSPEAMALYKSNCIACHAADLGGRVGPNLQTIGAKRSKEELAETIGGGRRGMPAFKKKLSQNEIDQIAGWLAAKK</sequence>
<evidence type="ECO:0000256" key="4">
    <source>
        <dbReference type="ARBA" id="ARBA00022982"/>
    </source>
</evidence>
<dbReference type="PIRSF" id="PIRSF000025">
    <property type="entry name" value="Cytc_Bsub_c550"/>
    <property type="match status" value="1"/>
</dbReference>
<name>A0ABW0I1K7_9BACL</name>
<evidence type="ECO:0000256" key="3">
    <source>
        <dbReference type="ARBA" id="ARBA00022723"/>
    </source>
</evidence>
<organism evidence="10 11">
    <name type="scientific">Cohnella soli</name>
    <dbReference type="NCBI Taxonomy" id="425005"/>
    <lineage>
        <taxon>Bacteria</taxon>
        <taxon>Bacillati</taxon>
        <taxon>Bacillota</taxon>
        <taxon>Bacilli</taxon>
        <taxon>Bacillales</taxon>
        <taxon>Paenibacillaceae</taxon>
        <taxon>Cohnella</taxon>
    </lineage>
</organism>
<dbReference type="Pfam" id="PF13442">
    <property type="entry name" value="Cytochrome_CBB3"/>
    <property type="match status" value="1"/>
</dbReference>
<evidence type="ECO:0000256" key="6">
    <source>
        <dbReference type="PROSITE-ProRule" id="PRU00433"/>
    </source>
</evidence>
<dbReference type="EMBL" id="JBHSMI010000067">
    <property type="protein sequence ID" value="MFC5407411.1"/>
    <property type="molecule type" value="Genomic_DNA"/>
</dbReference>
<dbReference type="RefSeq" id="WP_378140047.1">
    <property type="nucleotide sequence ID" value="NZ_JBHSMI010000067.1"/>
</dbReference>
<evidence type="ECO:0000313" key="11">
    <source>
        <dbReference type="Proteomes" id="UP001596113"/>
    </source>
</evidence>
<evidence type="ECO:0000256" key="1">
    <source>
        <dbReference type="ARBA" id="ARBA00022448"/>
    </source>
</evidence>
<dbReference type="InterPro" id="IPR009056">
    <property type="entry name" value="Cyt_c-like_dom"/>
</dbReference>
<evidence type="ECO:0000256" key="7">
    <source>
        <dbReference type="SAM" id="MobiDB-lite"/>
    </source>
</evidence>
<keyword evidence="3 6" id="KW-0479">Metal-binding</keyword>
<gene>
    <name evidence="10" type="ORF">ACFPOF_32170</name>
</gene>
<dbReference type="PROSITE" id="PS51257">
    <property type="entry name" value="PROKAR_LIPOPROTEIN"/>
    <property type="match status" value="1"/>
</dbReference>
<dbReference type="PANTHER" id="PTHR37823:SF4">
    <property type="entry name" value="MENAQUINOL-CYTOCHROME C REDUCTASE CYTOCHROME B_C SUBUNIT"/>
    <property type="match status" value="1"/>
</dbReference>
<feature type="chain" id="PRO_5045102772" evidence="8">
    <location>
        <begin position="19"/>
        <end position="118"/>
    </location>
</feature>
<evidence type="ECO:0000256" key="2">
    <source>
        <dbReference type="ARBA" id="ARBA00022617"/>
    </source>
</evidence>
<feature type="compositionally biased region" description="Low complexity" evidence="7">
    <location>
        <begin position="29"/>
        <end position="41"/>
    </location>
</feature>
<dbReference type="SUPFAM" id="SSF46626">
    <property type="entry name" value="Cytochrome c"/>
    <property type="match status" value="1"/>
</dbReference>
<keyword evidence="1" id="KW-0813">Transport</keyword>
<protein>
    <submittedName>
        <fullName evidence="10">C-type cytochrome</fullName>
    </submittedName>
</protein>
<comment type="caution">
    <text evidence="10">The sequence shown here is derived from an EMBL/GenBank/DDBJ whole genome shotgun (WGS) entry which is preliminary data.</text>
</comment>
<keyword evidence="5 6" id="KW-0408">Iron</keyword>
<evidence type="ECO:0000259" key="9">
    <source>
        <dbReference type="PROSITE" id="PS51007"/>
    </source>
</evidence>